<dbReference type="GO" id="GO:0007166">
    <property type="term" value="P:cell surface receptor signaling pathway"/>
    <property type="evidence" value="ECO:0007669"/>
    <property type="project" value="InterPro"/>
</dbReference>
<dbReference type="AlphaFoldDB" id="A0A1E5V0L0"/>
<sequence length="233" mass="26678">MQETLKRLDIVLNDAYDLVQSCQRKKKAFDFLRAYKKTGEFNFLNEQITYLMESITVANRTLLMGLYSDQTFMVVLRILLRDDACRRVLQSAGGEMHQRILKCWDAAEAARYEDEIQQVENIANDIVLKAKDASHNKEEVQRVAQLARHVLCFLPNLRLPLMIRHPDTRELVTKLRQDLEAARKTVGGAATVTGNSSFWRDHAKQTSGHGNSIEHDLQSLTFIALNELMNNTS</sequence>
<keyword evidence="2" id="KW-1185">Reference proteome</keyword>
<dbReference type="Proteomes" id="UP000095767">
    <property type="component" value="Unassembled WGS sequence"/>
</dbReference>
<protein>
    <submittedName>
        <fullName evidence="1">Uncharacterized protein</fullName>
    </submittedName>
</protein>
<proteinExistence type="predicted"/>
<dbReference type="PANTHER" id="PTHR35832:SF10">
    <property type="entry name" value="OS06G0314501 PROTEIN"/>
    <property type="match status" value="1"/>
</dbReference>
<accession>A0A1E5V0L0</accession>
<comment type="caution">
    <text evidence="1">The sequence shown here is derived from an EMBL/GenBank/DDBJ whole genome shotgun (WGS) entry which is preliminary data.</text>
</comment>
<reference evidence="1 2" key="1">
    <citation type="submission" date="2016-09" db="EMBL/GenBank/DDBJ databases">
        <title>The draft genome of Dichanthelium oligosanthes: A C3 panicoid grass species.</title>
        <authorList>
            <person name="Studer A.J."/>
            <person name="Schnable J.C."/>
            <person name="Brutnell T.P."/>
        </authorList>
    </citation>
    <scope>NUCLEOTIDE SEQUENCE [LARGE SCALE GENOMIC DNA]</scope>
    <source>
        <strain evidence="2">cv. Kellogg 1175</strain>
        <tissue evidence="1">Leaf</tissue>
    </source>
</reference>
<dbReference type="Gene3D" id="1.20.930.20">
    <property type="entry name" value="Adaptor protein Cbl, N-terminal domain"/>
    <property type="match status" value="1"/>
</dbReference>
<dbReference type="PANTHER" id="PTHR35832">
    <property type="entry name" value="OS12G0248400 PROTEIN-RELATED"/>
    <property type="match status" value="1"/>
</dbReference>
<name>A0A1E5V0L0_9POAL</name>
<evidence type="ECO:0000313" key="1">
    <source>
        <dbReference type="EMBL" id="OEL18584.1"/>
    </source>
</evidence>
<evidence type="ECO:0000313" key="2">
    <source>
        <dbReference type="Proteomes" id="UP000095767"/>
    </source>
</evidence>
<organism evidence="1 2">
    <name type="scientific">Dichanthelium oligosanthes</name>
    <dbReference type="NCBI Taxonomy" id="888268"/>
    <lineage>
        <taxon>Eukaryota</taxon>
        <taxon>Viridiplantae</taxon>
        <taxon>Streptophyta</taxon>
        <taxon>Embryophyta</taxon>
        <taxon>Tracheophyta</taxon>
        <taxon>Spermatophyta</taxon>
        <taxon>Magnoliopsida</taxon>
        <taxon>Liliopsida</taxon>
        <taxon>Poales</taxon>
        <taxon>Poaceae</taxon>
        <taxon>PACMAD clade</taxon>
        <taxon>Panicoideae</taxon>
        <taxon>Panicodae</taxon>
        <taxon>Paniceae</taxon>
        <taxon>Dichantheliinae</taxon>
        <taxon>Dichanthelium</taxon>
    </lineage>
</organism>
<gene>
    <name evidence="1" type="ORF">BAE44_0020397</name>
</gene>
<dbReference type="OrthoDB" id="682841at2759"/>
<dbReference type="EMBL" id="LWDX02056242">
    <property type="protein sequence ID" value="OEL18584.1"/>
    <property type="molecule type" value="Genomic_DNA"/>
</dbReference>
<dbReference type="InterPro" id="IPR036537">
    <property type="entry name" value="Adaptor_Cbl_N_dom_sf"/>
</dbReference>